<reference evidence="12" key="1">
    <citation type="journal article" date="2021" name="Cell">
        <title>Tracing the genetic footprints of vertebrate landing in non-teleost ray-finned fishes.</title>
        <authorList>
            <person name="Bi X."/>
            <person name="Wang K."/>
            <person name="Yang L."/>
            <person name="Pan H."/>
            <person name="Jiang H."/>
            <person name="Wei Q."/>
            <person name="Fang M."/>
            <person name="Yu H."/>
            <person name="Zhu C."/>
            <person name="Cai Y."/>
            <person name="He Y."/>
            <person name="Gan X."/>
            <person name="Zeng H."/>
            <person name="Yu D."/>
            <person name="Zhu Y."/>
            <person name="Jiang H."/>
            <person name="Qiu Q."/>
            <person name="Yang H."/>
            <person name="Zhang Y.E."/>
            <person name="Wang W."/>
            <person name="Zhu M."/>
            <person name="He S."/>
            <person name="Zhang G."/>
        </authorList>
    </citation>
    <scope>NUCLEOTIDE SEQUENCE</scope>
    <source>
        <strain evidence="12">Pddl_001</strain>
    </source>
</reference>
<dbReference type="InterPro" id="IPR001680">
    <property type="entry name" value="WD40_rpt"/>
</dbReference>
<evidence type="ECO:0000256" key="1">
    <source>
        <dbReference type="ARBA" id="ARBA00004496"/>
    </source>
</evidence>
<evidence type="ECO:0000313" key="12">
    <source>
        <dbReference type="EMBL" id="MBN3287316.1"/>
    </source>
</evidence>
<evidence type="ECO:0000256" key="11">
    <source>
        <dbReference type="PROSITE-ProRule" id="PRU00221"/>
    </source>
</evidence>
<accession>A0ABS2YMG4</accession>
<feature type="non-terminal residue" evidence="12">
    <location>
        <position position="1056"/>
    </location>
</feature>
<name>A0ABS2YMG4_POLSP</name>
<evidence type="ECO:0000256" key="6">
    <source>
        <dbReference type="ARBA" id="ARBA00038255"/>
    </source>
</evidence>
<evidence type="ECO:0000256" key="7">
    <source>
        <dbReference type="ARBA" id="ARBA00040154"/>
    </source>
</evidence>
<proteinExistence type="inferred from homology"/>
<dbReference type="PROSITE" id="PS00678">
    <property type="entry name" value="WD_REPEATS_1"/>
    <property type="match status" value="1"/>
</dbReference>
<dbReference type="Proteomes" id="UP001166093">
    <property type="component" value="Unassembled WGS sequence"/>
</dbReference>
<dbReference type="Pfam" id="PF00400">
    <property type="entry name" value="WD40"/>
    <property type="match status" value="2"/>
</dbReference>
<dbReference type="InterPro" id="IPR019775">
    <property type="entry name" value="WD40_repeat_CS"/>
</dbReference>
<comment type="similarity">
    <text evidence="6">Belongs to the WD repeat WDR6 family.</text>
</comment>
<dbReference type="PANTHER" id="PTHR14344:SF3">
    <property type="entry name" value="WD REPEAT-CONTAINING PROTEIN 6"/>
    <property type="match status" value="1"/>
</dbReference>
<dbReference type="PANTHER" id="PTHR14344">
    <property type="entry name" value="WD REPEAT PROTEIN"/>
    <property type="match status" value="1"/>
</dbReference>
<dbReference type="EMBL" id="JAAWVQ010165424">
    <property type="protein sequence ID" value="MBN3287316.1"/>
    <property type="molecule type" value="Genomic_DNA"/>
</dbReference>
<sequence>TGEGPVLTVYSLGPHRESASQSVLRNHRIHGIRPSPWRQDGGGGALLAVFGGKAVRVMELREGPSIADLSSISELQDWVWDVCWLQDREGSGSGVGMLAVALAHNVVVLLDPVSGRALREVRCEETCILYSALLVGCSWARLALISGTVFNQLVLWRPGNWGPRNEDGLARAECRVAGHQGVIFGLAYQPHKGLLASASDDRSVRLWEVGDLSEEGGVWGSGVAGGPRCLQILYGHQARVWAVRLLSNWLLSVGEDSACLLWGCRRGNVLRRFKEGMVRAEGEVEIDKGEGMVRAEGEVEIDKGEGMVRAEGEVEIDDGEETEGESSAGGRRLSQLHFSGQGTPKVIRLVGSRGQVLVMTDSGCLYCCSVGEEGVQGEGWQLLMEDPDFQSYSVVEVSAGSALCAVGNITGRVRVLSLSQPGGAVEVWAGRGKVHSLCWGSREAGSELFVSGPEGRVLWWGAGQAEGAPLRVLQKGSFLLPPCRHQWLTGVAFLPGSGDGVGLWVCGDRRGSVLLYRDREHADRQEPVSVLFGLHGRQGVTSVTVQGGLVYSTGRDGCYRTLSVREGGPALEVLRAQRACRGMGWIERVLFQGVEGGGELVLGFHSTDLVLWDSGRKERLLCVPCGGGHRSWSYSRDSAGFSFAFLKQGAVFLSWAPRPSSALRCSPVVRQGLHGREVTCLCRLGTVTTPGGAVDILVTGSEDTTLTVLAVQPSHGLITTLTTLTDHISSVRALATGQRGRLTHRHTDQLSTLLFSAGGRAQLQCYRLLIGWDEQQQGVSCQAIHLASHRLDEHWERMRNRHKTVKMDPETRYMSVAVVDARMDGGDAVFLAAACSDGAVRLFSLREGRRRLALLAEWFHHQRCVLKVTSFTHRPGQQQGSRRVFLCSAATDGSIAFWDISDAVEGGSLEEDGLGSPCLTVWLHQCGVNSLDILETEAPGHYLLASGGDDGSLQVCRVCVDSGVAVSSVRISARFAVSSAHAALLTGLHFLTPDLLVSASVDQRVALWRLGEAGLSWQGARFCHVADVAGLETWQREEDQDTFLAVCGQGLQILRL</sequence>
<keyword evidence="13" id="KW-1185">Reference proteome</keyword>
<dbReference type="SMART" id="SM00320">
    <property type="entry name" value="WD40"/>
    <property type="match status" value="8"/>
</dbReference>
<dbReference type="SUPFAM" id="SSF50978">
    <property type="entry name" value="WD40 repeat-like"/>
    <property type="match status" value="3"/>
</dbReference>
<evidence type="ECO:0000256" key="4">
    <source>
        <dbReference type="ARBA" id="ARBA00022694"/>
    </source>
</evidence>
<dbReference type="PROSITE" id="PS50294">
    <property type="entry name" value="WD_REPEATS_REGION"/>
    <property type="match status" value="1"/>
</dbReference>
<keyword evidence="5" id="KW-0677">Repeat</keyword>
<evidence type="ECO:0000256" key="10">
    <source>
        <dbReference type="ARBA" id="ARBA00047056"/>
    </source>
</evidence>
<gene>
    <name evidence="12" type="primary">Wdr6</name>
    <name evidence="12" type="ORF">GTO93_0020606</name>
</gene>
<feature type="repeat" description="WD" evidence="11">
    <location>
        <begin position="176"/>
        <end position="209"/>
    </location>
</feature>
<organism evidence="12 13">
    <name type="scientific">Polyodon spathula</name>
    <name type="common">North American paddlefish</name>
    <name type="synonym">Squalus spathula</name>
    <dbReference type="NCBI Taxonomy" id="7913"/>
    <lineage>
        <taxon>Eukaryota</taxon>
        <taxon>Metazoa</taxon>
        <taxon>Chordata</taxon>
        <taxon>Craniata</taxon>
        <taxon>Vertebrata</taxon>
        <taxon>Euteleostomi</taxon>
        <taxon>Actinopterygii</taxon>
        <taxon>Chondrostei</taxon>
        <taxon>Acipenseriformes</taxon>
        <taxon>Polyodontidae</taxon>
        <taxon>Polyodon</taxon>
    </lineage>
</organism>
<dbReference type="PROSITE" id="PS50082">
    <property type="entry name" value="WD_REPEATS_2"/>
    <property type="match status" value="1"/>
</dbReference>
<dbReference type="Gene3D" id="2.130.10.10">
    <property type="entry name" value="YVTN repeat-like/Quinoprotein amine dehydrogenase"/>
    <property type="match status" value="4"/>
</dbReference>
<protein>
    <recommendedName>
        <fullName evidence="7">tRNA (34-2'-O)-methyltransferase regulator WDR6</fullName>
    </recommendedName>
    <alternativeName>
        <fullName evidence="8">WD repeat-containing protein 6</fullName>
    </alternativeName>
</protein>
<comment type="function">
    <text evidence="9">Together with methyltransferase FTSJ1, methylates the 2'-O-ribose of nucleotides at position 34 of the tRNA anticodon loop of substrate tRNAs. Required for the correct positioning of the substrate tRNA for methylation. Required to suppress amino acid starvation-induced autophagy. Enhances the STK11/LKB1-induced cell growth suppression activity.</text>
</comment>
<comment type="caution">
    <text evidence="12">The sequence shown here is derived from an EMBL/GenBank/DDBJ whole genome shotgun (WGS) entry which is preliminary data.</text>
</comment>
<evidence type="ECO:0000256" key="2">
    <source>
        <dbReference type="ARBA" id="ARBA00022490"/>
    </source>
</evidence>
<dbReference type="InterPro" id="IPR051973">
    <property type="entry name" value="tRNA_Anticodon_Mtase-Reg"/>
</dbReference>
<keyword evidence="2" id="KW-0963">Cytoplasm</keyword>
<dbReference type="InterPro" id="IPR036322">
    <property type="entry name" value="WD40_repeat_dom_sf"/>
</dbReference>
<evidence type="ECO:0000256" key="5">
    <source>
        <dbReference type="ARBA" id="ARBA00022737"/>
    </source>
</evidence>
<evidence type="ECO:0000256" key="8">
    <source>
        <dbReference type="ARBA" id="ARBA00041816"/>
    </source>
</evidence>
<keyword evidence="3 11" id="KW-0853">WD repeat</keyword>
<dbReference type="InterPro" id="IPR015943">
    <property type="entry name" value="WD40/YVTN_repeat-like_dom_sf"/>
</dbReference>
<evidence type="ECO:0000313" key="13">
    <source>
        <dbReference type="Proteomes" id="UP001166093"/>
    </source>
</evidence>
<evidence type="ECO:0000256" key="9">
    <source>
        <dbReference type="ARBA" id="ARBA00045751"/>
    </source>
</evidence>
<feature type="non-terminal residue" evidence="12">
    <location>
        <position position="1"/>
    </location>
</feature>
<evidence type="ECO:0000256" key="3">
    <source>
        <dbReference type="ARBA" id="ARBA00022574"/>
    </source>
</evidence>
<comment type="subunit">
    <text evidence="10">Interacts with FTSJ1; the interaction is direct, and required for 2'-O-methylation of position 34 in substrate tRNAs. Interacts with IRS4. Interacts with STK11/LKB1.</text>
</comment>
<comment type="subcellular location">
    <subcellularLocation>
        <location evidence="1">Cytoplasm</location>
    </subcellularLocation>
</comment>
<keyword evidence="4" id="KW-0819">tRNA processing</keyword>